<keyword evidence="2" id="KW-1185">Reference proteome</keyword>
<comment type="caution">
    <text evidence="1">The sequence shown here is derived from an EMBL/GenBank/DDBJ whole genome shotgun (WGS) entry which is preliminary data.</text>
</comment>
<accession>A0A8T2SR99</accession>
<dbReference type="EMBL" id="CM035423">
    <property type="protein sequence ID" value="KAH7366445.1"/>
    <property type="molecule type" value="Genomic_DNA"/>
</dbReference>
<dbReference type="OrthoDB" id="10427846at2759"/>
<proteinExistence type="predicted"/>
<evidence type="ECO:0000313" key="1">
    <source>
        <dbReference type="EMBL" id="KAH7366445.1"/>
    </source>
</evidence>
<name>A0A8T2SR99_CERRI</name>
<dbReference type="Proteomes" id="UP000825935">
    <property type="component" value="Chromosome 18"/>
</dbReference>
<evidence type="ECO:0000313" key="2">
    <source>
        <dbReference type="Proteomes" id="UP000825935"/>
    </source>
</evidence>
<dbReference type="AlphaFoldDB" id="A0A8T2SR99"/>
<protein>
    <submittedName>
        <fullName evidence="1">Uncharacterized protein</fullName>
    </submittedName>
</protein>
<reference evidence="1" key="1">
    <citation type="submission" date="2021-08" db="EMBL/GenBank/DDBJ databases">
        <title>WGS assembly of Ceratopteris richardii.</title>
        <authorList>
            <person name="Marchant D.B."/>
            <person name="Chen G."/>
            <person name="Jenkins J."/>
            <person name="Shu S."/>
            <person name="Leebens-Mack J."/>
            <person name="Grimwood J."/>
            <person name="Schmutz J."/>
            <person name="Soltis P."/>
            <person name="Soltis D."/>
            <person name="Chen Z.-H."/>
        </authorList>
    </citation>
    <scope>NUCLEOTIDE SEQUENCE</scope>
    <source>
        <strain evidence="1">Whitten #5841</strain>
        <tissue evidence="1">Leaf</tissue>
    </source>
</reference>
<organism evidence="1 2">
    <name type="scientific">Ceratopteris richardii</name>
    <name type="common">Triangle waterfern</name>
    <dbReference type="NCBI Taxonomy" id="49495"/>
    <lineage>
        <taxon>Eukaryota</taxon>
        <taxon>Viridiplantae</taxon>
        <taxon>Streptophyta</taxon>
        <taxon>Embryophyta</taxon>
        <taxon>Tracheophyta</taxon>
        <taxon>Polypodiopsida</taxon>
        <taxon>Polypodiidae</taxon>
        <taxon>Polypodiales</taxon>
        <taxon>Pteridineae</taxon>
        <taxon>Pteridaceae</taxon>
        <taxon>Parkerioideae</taxon>
        <taxon>Ceratopteris</taxon>
    </lineage>
</organism>
<gene>
    <name evidence="1" type="ORF">KP509_18G078500</name>
</gene>
<sequence length="37" mass="3971">MCITLESSGSSTATPVNEDYLTIPAGMVKLIQIVRKC</sequence>